<feature type="chain" id="PRO_5007819899" description="Peptidyl-prolyl cis-trans isomerase" evidence="8">
    <location>
        <begin position="24"/>
        <end position="251"/>
    </location>
</feature>
<dbReference type="InterPro" id="IPR046357">
    <property type="entry name" value="PPIase_dom_sf"/>
</dbReference>
<name>A0A160SX23_BUCTT</name>
<dbReference type="InterPro" id="IPR000774">
    <property type="entry name" value="PPIase_FKBP_N"/>
</dbReference>
<dbReference type="Pfam" id="PF01346">
    <property type="entry name" value="FKBP_N"/>
    <property type="match status" value="1"/>
</dbReference>
<evidence type="ECO:0000259" key="9">
    <source>
        <dbReference type="PROSITE" id="PS50059"/>
    </source>
</evidence>
<protein>
    <recommendedName>
        <fullName evidence="7">Peptidyl-prolyl cis-trans isomerase</fullName>
        <ecNumber evidence="7">5.2.1.8</ecNumber>
    </recommendedName>
</protein>
<comment type="catalytic activity">
    <reaction evidence="1 6 7">
        <text>[protein]-peptidylproline (omega=180) = [protein]-peptidylproline (omega=0)</text>
        <dbReference type="Rhea" id="RHEA:16237"/>
        <dbReference type="Rhea" id="RHEA-COMP:10747"/>
        <dbReference type="Rhea" id="RHEA-COMP:10748"/>
        <dbReference type="ChEBI" id="CHEBI:83833"/>
        <dbReference type="ChEBI" id="CHEBI:83834"/>
        <dbReference type="EC" id="5.2.1.8"/>
    </reaction>
</comment>
<gene>
    <name evidence="10" type="primary">fkpA</name>
    <name evidence="10" type="ORF">BTSPAZIEG_0371</name>
</gene>
<dbReference type="AlphaFoldDB" id="A0A160SX23"/>
<reference evidence="11" key="1">
    <citation type="submission" date="2015-10" db="EMBL/GenBank/DDBJ databases">
        <authorList>
            <person name="Manzano-Marin A."/>
            <person name="Manzano-Marin A."/>
        </authorList>
    </citation>
    <scope>NUCLEOTIDE SEQUENCE [LARGE SCALE GENOMIC DNA]</scope>
    <source>
        <strain evidence="11">BTs</strain>
    </source>
</reference>
<evidence type="ECO:0000256" key="8">
    <source>
        <dbReference type="SAM" id="SignalP"/>
    </source>
</evidence>
<dbReference type="PANTHER" id="PTHR43811:SF19">
    <property type="entry name" value="39 KDA FK506-BINDING NUCLEAR PROTEIN"/>
    <property type="match status" value="1"/>
</dbReference>
<evidence type="ECO:0000256" key="5">
    <source>
        <dbReference type="ARBA" id="ARBA00023235"/>
    </source>
</evidence>
<dbReference type="PATRIC" id="fig|98804.3.peg.349"/>
<comment type="similarity">
    <text evidence="3 7">Belongs to the FKBP-type PPIase family.</text>
</comment>
<sequence precursor="true">MFYFLKILSSLYLILSINSFAYASSMPLIKKNNFVKSTFEQAIITNEDKMLYSVGVSFGKMILDFVNNSTNKNIIHDPMLLYVGLWDALSKTTKLPKTEINKYLHVFSDRVSQTNKELENLLFNKISKLDSEFLEKFSQEEDVEKSSLGTLYKIKNLGTGEYVQDDSTILVHYKGSLVDGTEFDNSYKTGVPIKFILNQTIPTWRESLKLLKKGGKILLVIPSDITQKMSKIPGIPHSSTLIFEIEVLDIL</sequence>
<dbReference type="Gene3D" id="3.10.50.40">
    <property type="match status" value="1"/>
</dbReference>
<keyword evidence="4 6" id="KW-0697">Rotamase</keyword>
<dbReference type="GO" id="GO:0003755">
    <property type="term" value="F:peptidyl-prolyl cis-trans isomerase activity"/>
    <property type="evidence" value="ECO:0007669"/>
    <property type="project" value="UniProtKB-UniRule"/>
</dbReference>
<evidence type="ECO:0000313" key="11">
    <source>
        <dbReference type="Proteomes" id="UP000243633"/>
    </source>
</evidence>
<dbReference type="RefSeq" id="WP_075472904.1">
    <property type="nucleotide sequence ID" value="NZ_CP135003.1"/>
</dbReference>
<keyword evidence="8" id="KW-0732">Signal</keyword>
<dbReference type="GO" id="GO:0006457">
    <property type="term" value="P:protein folding"/>
    <property type="evidence" value="ECO:0007669"/>
    <property type="project" value="InterPro"/>
</dbReference>
<evidence type="ECO:0000256" key="1">
    <source>
        <dbReference type="ARBA" id="ARBA00000971"/>
    </source>
</evidence>
<feature type="domain" description="PPIase FKBP-type" evidence="9">
    <location>
        <begin position="166"/>
        <end position="251"/>
    </location>
</feature>
<evidence type="ECO:0000256" key="3">
    <source>
        <dbReference type="ARBA" id="ARBA00006577"/>
    </source>
</evidence>
<keyword evidence="11" id="KW-1185">Reference proteome</keyword>
<dbReference type="Gene3D" id="1.10.287.460">
    <property type="entry name" value="Peptidyl-prolyl cis-trans isomerase, FKBP-type, N-terminal domain"/>
    <property type="match status" value="1"/>
</dbReference>
<evidence type="ECO:0000256" key="4">
    <source>
        <dbReference type="ARBA" id="ARBA00023110"/>
    </source>
</evidence>
<dbReference type="Proteomes" id="UP000243633">
    <property type="component" value="Chromosome 1"/>
</dbReference>
<evidence type="ECO:0000256" key="2">
    <source>
        <dbReference type="ARBA" id="ARBA00002388"/>
    </source>
</evidence>
<feature type="signal peptide" evidence="8">
    <location>
        <begin position="1"/>
        <end position="23"/>
    </location>
</feature>
<organism evidence="10 11">
    <name type="scientific">Buchnera aphidicola subsp. Tuberolachnus salignus</name>
    <dbReference type="NCBI Taxonomy" id="98804"/>
    <lineage>
        <taxon>Bacteria</taxon>
        <taxon>Pseudomonadati</taxon>
        <taxon>Pseudomonadota</taxon>
        <taxon>Gammaproteobacteria</taxon>
        <taxon>Enterobacterales</taxon>
        <taxon>Erwiniaceae</taxon>
        <taxon>Buchnera</taxon>
    </lineage>
</organism>
<dbReference type="OrthoDB" id="9814548at2"/>
<comment type="function">
    <text evidence="2">PPIases accelerate the folding of proteins. It catalyzes the cis-trans isomerization of proline imidic peptide bonds in oligopeptides.</text>
</comment>
<dbReference type="Pfam" id="PF00254">
    <property type="entry name" value="FKBP_C"/>
    <property type="match status" value="1"/>
</dbReference>
<accession>A0A160SX23</accession>
<dbReference type="EC" id="5.2.1.8" evidence="7"/>
<dbReference type="EMBL" id="LN890285">
    <property type="protein sequence ID" value="CUR53330.1"/>
    <property type="molecule type" value="Genomic_DNA"/>
</dbReference>
<evidence type="ECO:0000313" key="10">
    <source>
        <dbReference type="EMBL" id="CUR53330.1"/>
    </source>
</evidence>
<dbReference type="PROSITE" id="PS50059">
    <property type="entry name" value="FKBP_PPIASE"/>
    <property type="match status" value="1"/>
</dbReference>
<dbReference type="InterPro" id="IPR036944">
    <property type="entry name" value="PPIase_FKBP_N_sf"/>
</dbReference>
<evidence type="ECO:0000256" key="7">
    <source>
        <dbReference type="RuleBase" id="RU003915"/>
    </source>
</evidence>
<dbReference type="SUPFAM" id="SSF54534">
    <property type="entry name" value="FKBP-like"/>
    <property type="match status" value="1"/>
</dbReference>
<dbReference type="STRING" id="98804.BTSPAZIEG_0371"/>
<keyword evidence="5 6" id="KW-0413">Isomerase</keyword>
<evidence type="ECO:0000256" key="6">
    <source>
        <dbReference type="PROSITE-ProRule" id="PRU00277"/>
    </source>
</evidence>
<dbReference type="PANTHER" id="PTHR43811">
    <property type="entry name" value="FKBP-TYPE PEPTIDYL-PROLYL CIS-TRANS ISOMERASE FKPA"/>
    <property type="match status" value="1"/>
</dbReference>
<proteinExistence type="inferred from homology"/>
<dbReference type="InterPro" id="IPR001179">
    <property type="entry name" value="PPIase_FKBP_dom"/>
</dbReference>